<gene>
    <name evidence="2" type="ORF">GHYDROH2_16810</name>
</gene>
<sequence length="157" mass="17181">MGSRRKTFANGAPASPGEGPPPPNGSAVITPGGKDFPFPGRCRPLHTDHGAVHHDDCQSTEAKAEIEIPHRQIAAARQIVGQGEEGRYKRHLDSVDPGVARHPMPEQPQQGTAKHHDTEYAIRDQAEKAPGRRRKAPVILLLAMVGRHLSRCMRFMI</sequence>
<feature type="region of interest" description="Disordered" evidence="1">
    <location>
        <begin position="94"/>
        <end position="117"/>
    </location>
</feature>
<protein>
    <submittedName>
        <fullName evidence="2">Uncharacterized protein</fullName>
    </submittedName>
</protein>
<name>A0A9W6FZU5_9BACT</name>
<organism evidence="2 3">
    <name type="scientific">Geobacter hydrogenophilus</name>
    <dbReference type="NCBI Taxonomy" id="40983"/>
    <lineage>
        <taxon>Bacteria</taxon>
        <taxon>Pseudomonadati</taxon>
        <taxon>Thermodesulfobacteriota</taxon>
        <taxon>Desulfuromonadia</taxon>
        <taxon>Geobacterales</taxon>
        <taxon>Geobacteraceae</taxon>
        <taxon>Geobacter</taxon>
    </lineage>
</organism>
<accession>A0A9W6FZU5</accession>
<dbReference type="AlphaFoldDB" id="A0A9W6FZU5"/>
<proteinExistence type="predicted"/>
<reference evidence="2" key="1">
    <citation type="submission" date="2022-12" db="EMBL/GenBank/DDBJ databases">
        <title>Reference genome sequencing for broad-spectrum identification of bacterial and archaeal isolates by mass spectrometry.</title>
        <authorList>
            <person name="Sekiguchi Y."/>
            <person name="Tourlousse D.M."/>
        </authorList>
    </citation>
    <scope>NUCLEOTIDE SEQUENCE</scope>
    <source>
        <strain evidence="2">H2</strain>
    </source>
</reference>
<dbReference type="EMBL" id="BSDS01000001">
    <property type="protein sequence ID" value="GLI38180.1"/>
    <property type="molecule type" value="Genomic_DNA"/>
</dbReference>
<feature type="region of interest" description="Disordered" evidence="1">
    <location>
        <begin position="1"/>
        <end position="41"/>
    </location>
</feature>
<comment type="caution">
    <text evidence="2">The sequence shown here is derived from an EMBL/GenBank/DDBJ whole genome shotgun (WGS) entry which is preliminary data.</text>
</comment>
<evidence type="ECO:0000256" key="1">
    <source>
        <dbReference type="SAM" id="MobiDB-lite"/>
    </source>
</evidence>
<evidence type="ECO:0000313" key="3">
    <source>
        <dbReference type="Proteomes" id="UP001144352"/>
    </source>
</evidence>
<evidence type="ECO:0000313" key="2">
    <source>
        <dbReference type="EMBL" id="GLI38180.1"/>
    </source>
</evidence>
<dbReference type="Proteomes" id="UP001144352">
    <property type="component" value="Unassembled WGS sequence"/>
</dbReference>
<keyword evidence="3" id="KW-1185">Reference proteome</keyword>